<accession>A0A443VE92</accession>
<dbReference type="SUPFAM" id="SSF53756">
    <property type="entry name" value="UDP-Glycosyltransferase/glycogen phosphorylase"/>
    <property type="match status" value="2"/>
</dbReference>
<keyword evidence="1" id="KW-0175">Coiled coil</keyword>
<dbReference type="EMBL" id="QKOX01000053">
    <property type="protein sequence ID" value="RWT14562.1"/>
    <property type="molecule type" value="Genomic_DNA"/>
</dbReference>
<dbReference type="Pfam" id="PF13439">
    <property type="entry name" value="Glyco_transf_4"/>
    <property type="match status" value="1"/>
</dbReference>
<dbReference type="Gene3D" id="3.40.50.2000">
    <property type="entry name" value="Glycogen Phosphorylase B"/>
    <property type="match status" value="3"/>
</dbReference>
<dbReference type="InterPro" id="IPR028098">
    <property type="entry name" value="Glyco_trans_4-like_N"/>
</dbReference>
<dbReference type="InterPro" id="IPR001296">
    <property type="entry name" value="Glyco_trans_1"/>
</dbReference>
<dbReference type="CDD" id="cd03823">
    <property type="entry name" value="GT4_ExpE7-like"/>
    <property type="match status" value="1"/>
</dbReference>
<protein>
    <submittedName>
        <fullName evidence="4">Glycosyltransferase</fullName>
    </submittedName>
</protein>
<comment type="caution">
    <text evidence="4">The sequence shown here is derived from an EMBL/GenBank/DDBJ whole genome shotgun (WGS) entry which is preliminary data.</text>
</comment>
<dbReference type="PANTHER" id="PTHR45947:SF3">
    <property type="entry name" value="SULFOQUINOVOSYL TRANSFERASE SQD2"/>
    <property type="match status" value="1"/>
</dbReference>
<dbReference type="Proteomes" id="UP000288843">
    <property type="component" value="Unassembled WGS sequence"/>
</dbReference>
<evidence type="ECO:0000313" key="5">
    <source>
        <dbReference type="Proteomes" id="UP000288843"/>
    </source>
</evidence>
<dbReference type="Pfam" id="PF13692">
    <property type="entry name" value="Glyco_trans_1_4"/>
    <property type="match status" value="1"/>
</dbReference>
<reference evidence="4 5" key="1">
    <citation type="submission" date="2018-06" db="EMBL/GenBank/DDBJ databases">
        <title>Carbapenemase-producing Enterobacteriaceae present in wastewater treatment plant effluent and nearby surface waters in the US.</title>
        <authorList>
            <person name="Mathys D.A."/>
            <person name="Mollenkopf D.F."/>
            <person name="Feicht S.M."/>
            <person name="Adams R.J."/>
            <person name="Albers A.L."/>
            <person name="Stuever D.M."/>
            <person name="Daniels J.B."/>
            <person name="Wittum T.E."/>
        </authorList>
    </citation>
    <scope>NUCLEOTIDE SEQUENCE [LARGE SCALE GENOMIC DNA]</scope>
    <source>
        <strain evidence="4 5">GEO_47_Down_B</strain>
    </source>
</reference>
<evidence type="ECO:0000256" key="1">
    <source>
        <dbReference type="SAM" id="Coils"/>
    </source>
</evidence>
<dbReference type="PANTHER" id="PTHR45947">
    <property type="entry name" value="SULFOQUINOVOSYL TRANSFERASE SQD2"/>
    <property type="match status" value="1"/>
</dbReference>
<dbReference type="RefSeq" id="WP_032695373.1">
    <property type="nucleotide sequence ID" value="NZ_CP069815.1"/>
</dbReference>
<gene>
    <name evidence="4" type="ORF">DN603_28670</name>
</gene>
<dbReference type="InterPro" id="IPR029063">
    <property type="entry name" value="SAM-dependent_MTases_sf"/>
</dbReference>
<dbReference type="GO" id="GO:0016757">
    <property type="term" value="F:glycosyltransferase activity"/>
    <property type="evidence" value="ECO:0007669"/>
    <property type="project" value="InterPro"/>
</dbReference>
<dbReference type="SUPFAM" id="SSF53335">
    <property type="entry name" value="S-adenosyl-L-methionine-dependent methyltransferases"/>
    <property type="match status" value="1"/>
</dbReference>
<name>A0A443VE92_RAOPL</name>
<proteinExistence type="predicted"/>
<dbReference type="Gene3D" id="3.40.50.150">
    <property type="entry name" value="Vaccinia Virus protein VP39"/>
    <property type="match status" value="1"/>
</dbReference>
<feature type="domain" description="Glycosyl transferase family 1" evidence="2">
    <location>
        <begin position="996"/>
        <end position="1144"/>
    </location>
</feature>
<keyword evidence="4" id="KW-0808">Transferase</keyword>
<organism evidence="4 5">
    <name type="scientific">Raoultella planticola</name>
    <name type="common">Klebsiella planticola</name>
    <dbReference type="NCBI Taxonomy" id="575"/>
    <lineage>
        <taxon>Bacteria</taxon>
        <taxon>Pseudomonadati</taxon>
        <taxon>Pseudomonadota</taxon>
        <taxon>Gammaproteobacteria</taxon>
        <taxon>Enterobacterales</taxon>
        <taxon>Enterobacteriaceae</taxon>
        <taxon>Klebsiella/Raoultella group</taxon>
        <taxon>Raoultella</taxon>
    </lineage>
</organism>
<dbReference type="Pfam" id="PF00534">
    <property type="entry name" value="Glycos_transf_1"/>
    <property type="match status" value="1"/>
</dbReference>
<evidence type="ECO:0000313" key="4">
    <source>
        <dbReference type="EMBL" id="RWT14562.1"/>
    </source>
</evidence>
<feature type="coiled-coil region" evidence="1">
    <location>
        <begin position="280"/>
        <end position="314"/>
    </location>
</feature>
<dbReference type="InterPro" id="IPR050194">
    <property type="entry name" value="Glycosyltransferase_grp1"/>
</dbReference>
<feature type="domain" description="Glycosyltransferase subfamily 4-like N-terminal" evidence="3">
    <location>
        <begin position="797"/>
        <end position="989"/>
    </location>
</feature>
<evidence type="ECO:0000259" key="3">
    <source>
        <dbReference type="Pfam" id="PF13439"/>
    </source>
</evidence>
<evidence type="ECO:0000259" key="2">
    <source>
        <dbReference type="Pfam" id="PF00534"/>
    </source>
</evidence>
<sequence>MKNLIELYDEHNGKSSDKWDIYLHTYHQYLSSSRMSVKNFLEIGVQNGGSLEIWRKYFPAAENIVGCDINPDCEKLKYNDDTIKIVIGNSSTEDVKNRIQDIAQSFDLIIDDGSHDSSDIIKSFLLYFPLVNDEGIYIIEDLHCSYWQNFEGGLYDPFSSMAFLKKLADVQNHEHWGVELSADEFLQPYYEHYGCEHLGPIDYSEIHSVTFINSLCIIQKGKAKSNLLGIRHIVGDEESVVQGNKAHNGTYMPAMLQAHNFWSSLPLHPEMEWQKLVVAEQELTKEILAQQKRLKELQNHISKQEQHIQEVNTVLEEKEHLIQRLSFDNQALRDSTSWRITKPIRLAMLNLRRAKKAAKTVTHVTKTHGVAYTYKKGMAVFKREGISGALQRIRHVAAFQSMQAVRVQKELPAINLDATKILSLRVLIIAELSIPQCRKYRVDQKVELFKKLNIPVTVLNWHDWQSCIDALQSHSLIIFYRVPAFDSVHRIFDECDRLNLPTYWEVDDLIFDAEVMRNSRTLNELDKDVFQGLLDGAHLYKSAMSRCKFAIASTPHLAEEMVAAGVKYAFVVENALDPETVVTASSLPETRKSNEDNIIRIVYGSGTSTHNVDFLEASDAILAILKKHKNVHFRLIGTLGLPKEYDIVQAQIERIEFCPYTDYLKILNECDISIAPLENYVFNDSKSNIKYIEASILGIPCICSPRPNFSNVINHGENGFLCDGTEQWVSVIETLIDSAELRHAVGLQGKQTVLARYSQEFIAENQVMPLVDDFNHPVETAKKQILSVNCYYGPRSFGGATVVAEALNKRLNTNEQFDIHVFTALNQDYGQLNKLRRYEFDGQDCYGMVIPDVLPSKKQIVNNDIDAEFKHVLDLVKPDLVHFHSIQGLGVTMLDICHQRNIPIVVTAHDYWWLYEHQFILSFDEKHKFRGLSKKLDSAQHLDDNDDYYQMKKRSALKLADVILAPSLFTSEVYKSEGFDNVRLNKNGVAAPSSERVRHPHQPLKFGYVGGNTNIKGFHLIKKVFSSIPASQACLVIVDNTLNLGFPSFSPDDLDGINSVEVVPAFTQAEIDDFYAGIDVLLYPTQSKESFGLTVREALIRGVWVITSDAGGAAEDIIVGENGLVIPFNNESKDLSKAVSETIEYFAKRDPTRPLTLPHSHIRNFDEQYEELSSIYLDVLK</sequence>
<dbReference type="AlphaFoldDB" id="A0A443VE92"/>